<feature type="transmembrane region" description="Helical" evidence="7">
    <location>
        <begin position="37"/>
        <end position="55"/>
    </location>
</feature>
<keyword evidence="3" id="KW-1003">Cell membrane</keyword>
<keyword evidence="2 7" id="KW-0813">Transport</keyword>
<dbReference type="SUPFAM" id="SSF161098">
    <property type="entry name" value="MetI-like"/>
    <property type="match status" value="1"/>
</dbReference>
<dbReference type="InterPro" id="IPR025966">
    <property type="entry name" value="OppC_N"/>
</dbReference>
<evidence type="ECO:0000313" key="9">
    <source>
        <dbReference type="EMBL" id="GAA2054526.1"/>
    </source>
</evidence>
<protein>
    <submittedName>
        <fullName evidence="9">ABC transporter permease</fullName>
    </submittedName>
</protein>
<evidence type="ECO:0000256" key="7">
    <source>
        <dbReference type="RuleBase" id="RU363032"/>
    </source>
</evidence>
<keyword evidence="4 7" id="KW-0812">Transmembrane</keyword>
<feature type="transmembrane region" description="Helical" evidence="7">
    <location>
        <begin position="131"/>
        <end position="154"/>
    </location>
</feature>
<dbReference type="Gene3D" id="1.10.3720.10">
    <property type="entry name" value="MetI-like"/>
    <property type="match status" value="1"/>
</dbReference>
<dbReference type="InterPro" id="IPR035906">
    <property type="entry name" value="MetI-like_sf"/>
</dbReference>
<evidence type="ECO:0000259" key="8">
    <source>
        <dbReference type="PROSITE" id="PS50928"/>
    </source>
</evidence>
<name>A0ABN2V9Z0_9ACTN</name>
<accession>A0ABN2V9Z0</accession>
<dbReference type="PROSITE" id="PS50928">
    <property type="entry name" value="ABC_TM1"/>
    <property type="match status" value="1"/>
</dbReference>
<keyword evidence="6 7" id="KW-0472">Membrane</keyword>
<feature type="domain" description="ABC transmembrane type-1" evidence="8">
    <location>
        <begin position="100"/>
        <end position="290"/>
    </location>
</feature>
<proteinExistence type="inferred from homology"/>
<evidence type="ECO:0000256" key="3">
    <source>
        <dbReference type="ARBA" id="ARBA00022475"/>
    </source>
</evidence>
<comment type="similarity">
    <text evidence="7">Belongs to the binding-protein-dependent transport system permease family.</text>
</comment>
<dbReference type="InterPro" id="IPR050366">
    <property type="entry name" value="BP-dependent_transpt_permease"/>
</dbReference>
<dbReference type="PANTHER" id="PTHR43386:SF1">
    <property type="entry name" value="D,D-DIPEPTIDE TRANSPORT SYSTEM PERMEASE PROTEIN DDPC-RELATED"/>
    <property type="match status" value="1"/>
</dbReference>
<dbReference type="Pfam" id="PF00528">
    <property type="entry name" value="BPD_transp_1"/>
    <property type="match status" value="1"/>
</dbReference>
<dbReference type="Pfam" id="PF12911">
    <property type="entry name" value="OppC_N"/>
    <property type="match status" value="1"/>
</dbReference>
<keyword evidence="5 7" id="KW-1133">Transmembrane helix</keyword>
<evidence type="ECO:0000256" key="4">
    <source>
        <dbReference type="ARBA" id="ARBA00022692"/>
    </source>
</evidence>
<dbReference type="InterPro" id="IPR000515">
    <property type="entry name" value="MetI-like"/>
</dbReference>
<comment type="caution">
    <text evidence="9">The sequence shown here is derived from an EMBL/GenBank/DDBJ whole genome shotgun (WGS) entry which is preliminary data.</text>
</comment>
<feature type="transmembrane region" description="Helical" evidence="7">
    <location>
        <begin position="268"/>
        <end position="291"/>
    </location>
</feature>
<evidence type="ECO:0000256" key="5">
    <source>
        <dbReference type="ARBA" id="ARBA00022989"/>
    </source>
</evidence>
<evidence type="ECO:0000256" key="6">
    <source>
        <dbReference type="ARBA" id="ARBA00023136"/>
    </source>
</evidence>
<dbReference type="PANTHER" id="PTHR43386">
    <property type="entry name" value="OLIGOPEPTIDE TRANSPORT SYSTEM PERMEASE PROTEIN APPC"/>
    <property type="match status" value="1"/>
</dbReference>
<dbReference type="EMBL" id="BAAAQN010000059">
    <property type="protein sequence ID" value="GAA2054526.1"/>
    <property type="molecule type" value="Genomic_DNA"/>
</dbReference>
<sequence>MTTLLSQPAEAPAAPIRGKKRGGGVWRSFLSNRKANFGFVLFFVLLVMALFPSLFTDVDDPTAPARFMPRLPPSGDHWLGTTSLGQDVWALFVYGAREPLIIAVVAGGLATIISVFVGVSAAYLGGVADDVISFITNVVLVIPTFPLVIVLSAYSGKPTLTVMVSVLVVTGWSYGANQLRAQALSLRNRDFLESARVRGERRSYIIVFEMLPTMISLIIANFLGAALFSVLNAAGLQFLGLGDPNSDSWGTMLYWADSQSALENGAEWWAIAPALGIAALGVAFALMNYAFDEISNPALRPVRRQRGKQLAARLRPSVPAQAGPADALGGE</sequence>
<evidence type="ECO:0000313" key="10">
    <source>
        <dbReference type="Proteomes" id="UP001500751"/>
    </source>
</evidence>
<evidence type="ECO:0000256" key="2">
    <source>
        <dbReference type="ARBA" id="ARBA00022448"/>
    </source>
</evidence>
<evidence type="ECO:0000256" key="1">
    <source>
        <dbReference type="ARBA" id="ARBA00004651"/>
    </source>
</evidence>
<dbReference type="CDD" id="cd06261">
    <property type="entry name" value="TM_PBP2"/>
    <property type="match status" value="1"/>
</dbReference>
<feature type="transmembrane region" description="Helical" evidence="7">
    <location>
        <begin position="160"/>
        <end position="179"/>
    </location>
</feature>
<dbReference type="Proteomes" id="UP001500751">
    <property type="component" value="Unassembled WGS sequence"/>
</dbReference>
<feature type="transmembrane region" description="Helical" evidence="7">
    <location>
        <begin position="100"/>
        <end position="124"/>
    </location>
</feature>
<reference evidence="10" key="1">
    <citation type="journal article" date="2019" name="Int. J. Syst. Evol. Microbiol.">
        <title>The Global Catalogue of Microorganisms (GCM) 10K type strain sequencing project: providing services to taxonomists for standard genome sequencing and annotation.</title>
        <authorList>
            <consortium name="The Broad Institute Genomics Platform"/>
            <consortium name="The Broad Institute Genome Sequencing Center for Infectious Disease"/>
            <person name="Wu L."/>
            <person name="Ma J."/>
        </authorList>
    </citation>
    <scope>NUCLEOTIDE SEQUENCE [LARGE SCALE GENOMIC DNA]</scope>
    <source>
        <strain evidence="10">JCM 16014</strain>
    </source>
</reference>
<feature type="transmembrane region" description="Helical" evidence="7">
    <location>
        <begin position="204"/>
        <end position="231"/>
    </location>
</feature>
<comment type="subcellular location">
    <subcellularLocation>
        <location evidence="1 7">Cell membrane</location>
        <topology evidence="1 7">Multi-pass membrane protein</topology>
    </subcellularLocation>
</comment>
<gene>
    <name evidence="9" type="ORF">GCM10009839_73410</name>
</gene>
<dbReference type="RefSeq" id="WP_344670313.1">
    <property type="nucleotide sequence ID" value="NZ_BAAAQN010000059.1"/>
</dbReference>
<organism evidence="9 10">
    <name type="scientific">Catenulispora yoronensis</name>
    <dbReference type="NCBI Taxonomy" id="450799"/>
    <lineage>
        <taxon>Bacteria</taxon>
        <taxon>Bacillati</taxon>
        <taxon>Actinomycetota</taxon>
        <taxon>Actinomycetes</taxon>
        <taxon>Catenulisporales</taxon>
        <taxon>Catenulisporaceae</taxon>
        <taxon>Catenulispora</taxon>
    </lineage>
</organism>
<keyword evidence="10" id="KW-1185">Reference proteome</keyword>